<gene>
    <name evidence="1" type="ORF">NCTC11179_01352</name>
</gene>
<protein>
    <submittedName>
        <fullName evidence="1">Uncharacterized protein</fullName>
    </submittedName>
</protein>
<organism evidence="1 2">
    <name type="scientific">Myroides odoratus</name>
    <name type="common">Flavobacterium odoratum</name>
    <dbReference type="NCBI Taxonomy" id="256"/>
    <lineage>
        <taxon>Bacteria</taxon>
        <taxon>Pseudomonadati</taxon>
        <taxon>Bacteroidota</taxon>
        <taxon>Flavobacteriia</taxon>
        <taxon>Flavobacteriales</taxon>
        <taxon>Flavobacteriaceae</taxon>
        <taxon>Myroides</taxon>
    </lineage>
</organism>
<dbReference type="EMBL" id="UGQL01000001">
    <property type="protein sequence ID" value="STZ27816.1"/>
    <property type="molecule type" value="Genomic_DNA"/>
</dbReference>
<keyword evidence="2" id="KW-1185">Reference proteome</keyword>
<proteinExistence type="predicted"/>
<dbReference type="Proteomes" id="UP000255024">
    <property type="component" value="Unassembled WGS sequence"/>
</dbReference>
<dbReference type="AlphaFoldDB" id="A0A378RLC4"/>
<evidence type="ECO:0000313" key="2">
    <source>
        <dbReference type="Proteomes" id="UP000255024"/>
    </source>
</evidence>
<dbReference type="RefSeq" id="WP_115090684.1">
    <property type="nucleotide sequence ID" value="NZ_CP068107.1"/>
</dbReference>
<accession>A0A378RLC4</accession>
<name>A0A378RLC4_MYROD</name>
<evidence type="ECO:0000313" key="1">
    <source>
        <dbReference type="EMBL" id="STZ27816.1"/>
    </source>
</evidence>
<sequence length="72" mass="8382">MKKFIKETDELNKLVLKGQLPIAFFNTDIVELKQDSNSQNECMLKITFSQKYQQVNIPILDTFLIISKIYGI</sequence>
<reference evidence="1 2" key="1">
    <citation type="submission" date="2018-06" db="EMBL/GenBank/DDBJ databases">
        <authorList>
            <consortium name="Pathogen Informatics"/>
            <person name="Doyle S."/>
        </authorList>
    </citation>
    <scope>NUCLEOTIDE SEQUENCE [LARGE SCALE GENOMIC DNA]</scope>
    <source>
        <strain evidence="1 2">NCTC11179</strain>
    </source>
</reference>